<gene>
    <name evidence="1" type="ORF">TVY486_0503370</name>
</gene>
<dbReference type="VEuPathDB" id="TriTrypDB:TvY486_0503370"/>
<name>G0TW20_TRYVY</name>
<dbReference type="EMBL" id="HE573021">
    <property type="protein sequence ID" value="CCC48136.1"/>
    <property type="molecule type" value="Genomic_DNA"/>
</dbReference>
<organism evidence="1">
    <name type="scientific">Trypanosoma vivax (strain Y486)</name>
    <dbReference type="NCBI Taxonomy" id="1055687"/>
    <lineage>
        <taxon>Eukaryota</taxon>
        <taxon>Discoba</taxon>
        <taxon>Euglenozoa</taxon>
        <taxon>Kinetoplastea</taxon>
        <taxon>Metakinetoplastina</taxon>
        <taxon>Trypanosomatida</taxon>
        <taxon>Trypanosomatidae</taxon>
        <taxon>Trypanosoma</taxon>
        <taxon>Duttonella</taxon>
    </lineage>
</organism>
<proteinExistence type="predicted"/>
<sequence>MDESTLADDIGEDDVDAALYENRRLQERLREQYRGICERQERLMALHASLLTARKVDVKFLVSKRAKRLREGEIMLFIDEYMSSIPRKSPFRRAGLYLQSDRMLFAKLPMSKDEARRQEALKVFPSVWYACPLEPYVSDPTGTQQNKEEKKEQDTRLLELLRGYNGPTFGPSFWRLIELPGETRFDTVSRYVSLKLRSSVRTGLDGESGKHEKDEWRDAALVEAVLSNLDDPSGALAAYVEITSTAARLAACRSALIHGKTPSFPSYIWERRKNFLVETAALIRELEVPVVCCSSCNDEEVPFYERFRRDEVMEPSLVDLTACMLALKGKVLGDATKLDEIRRIFLPPFCNFSLTPRVLLCTRVAARHPEGGKSTPRHTFLL</sequence>
<evidence type="ECO:0000313" key="1">
    <source>
        <dbReference type="EMBL" id="CCC48136.1"/>
    </source>
</evidence>
<accession>G0TW20</accession>
<dbReference type="AlphaFoldDB" id="G0TW20"/>
<reference evidence="1" key="1">
    <citation type="journal article" date="2012" name="Proc. Natl. Acad. Sci. U.S.A.">
        <title>Antigenic diversity is generated by distinct evolutionary mechanisms in African trypanosome species.</title>
        <authorList>
            <person name="Jackson A.P."/>
            <person name="Berry A."/>
            <person name="Aslett M."/>
            <person name="Allison H.C."/>
            <person name="Burton P."/>
            <person name="Vavrova-Anderson J."/>
            <person name="Brown R."/>
            <person name="Browne H."/>
            <person name="Corton N."/>
            <person name="Hauser H."/>
            <person name="Gamble J."/>
            <person name="Gilderthorp R."/>
            <person name="Marcello L."/>
            <person name="McQuillan J."/>
            <person name="Otto T.D."/>
            <person name="Quail M.A."/>
            <person name="Sanders M.J."/>
            <person name="van Tonder A."/>
            <person name="Ginger M.L."/>
            <person name="Field M.C."/>
            <person name="Barry J.D."/>
            <person name="Hertz-Fowler C."/>
            <person name="Berriman M."/>
        </authorList>
    </citation>
    <scope>NUCLEOTIDE SEQUENCE</scope>
    <source>
        <strain evidence="1">Y486</strain>
    </source>
</reference>
<protein>
    <submittedName>
        <fullName evidence="1">Uncharacterized protein</fullName>
    </submittedName>
</protein>